<proteinExistence type="predicted"/>
<dbReference type="EMBL" id="KI546129">
    <property type="protein sequence ID" value="EST44074.1"/>
    <property type="molecule type" value="Genomic_DNA"/>
</dbReference>
<feature type="domain" description="USP" evidence="7">
    <location>
        <begin position="119"/>
        <end position="365"/>
    </location>
</feature>
<organism evidence="8">
    <name type="scientific">Spironucleus salmonicida</name>
    <dbReference type="NCBI Taxonomy" id="348837"/>
    <lineage>
        <taxon>Eukaryota</taxon>
        <taxon>Metamonada</taxon>
        <taxon>Diplomonadida</taxon>
        <taxon>Hexamitidae</taxon>
        <taxon>Hexamitinae</taxon>
        <taxon>Spironucleus</taxon>
    </lineage>
</organism>
<dbReference type="CDD" id="cd02257">
    <property type="entry name" value="Peptidase_C19"/>
    <property type="match status" value="1"/>
</dbReference>
<reference evidence="8 9" key="1">
    <citation type="journal article" date="2014" name="PLoS Genet.">
        <title>The Genome of Spironucleus salmonicida Highlights a Fish Pathogen Adapted to Fluctuating Environments.</title>
        <authorList>
            <person name="Xu F."/>
            <person name="Jerlstrom-Hultqvist J."/>
            <person name="Einarsson E."/>
            <person name="Astvaldsson A."/>
            <person name="Svard S.G."/>
            <person name="Andersson J.O."/>
        </authorList>
    </citation>
    <scope>NUCLEOTIDE SEQUENCE</scope>
    <source>
        <strain evidence="9">ATCC 50377</strain>
    </source>
</reference>
<evidence type="ECO:0000256" key="5">
    <source>
        <dbReference type="ARBA" id="ARBA00022801"/>
    </source>
</evidence>
<evidence type="ECO:0000256" key="6">
    <source>
        <dbReference type="ARBA" id="ARBA00022807"/>
    </source>
</evidence>
<name>V6LTF8_9EUKA</name>
<dbReference type="GO" id="GO:0061136">
    <property type="term" value="P:regulation of proteasomal protein catabolic process"/>
    <property type="evidence" value="ECO:0007669"/>
    <property type="project" value="TreeGrafter"/>
</dbReference>
<comment type="catalytic activity">
    <reaction evidence="1">
        <text>Thiol-dependent hydrolysis of ester, thioester, amide, peptide and isopeptide bonds formed by the C-terminal Gly of ubiquitin (a 76-residue protein attached to proteins as an intracellular targeting signal).</text>
        <dbReference type="EC" id="3.4.19.12"/>
    </reaction>
</comment>
<dbReference type="AlphaFoldDB" id="V6LTF8"/>
<evidence type="ECO:0000256" key="4">
    <source>
        <dbReference type="ARBA" id="ARBA00022786"/>
    </source>
</evidence>
<dbReference type="EMBL" id="AUWU02000003">
    <property type="protein sequence ID" value="KAH0575608.1"/>
    <property type="molecule type" value="Genomic_DNA"/>
</dbReference>
<dbReference type="VEuPathDB" id="GiardiaDB:SS50377_23248"/>
<dbReference type="GO" id="GO:0070628">
    <property type="term" value="F:proteasome binding"/>
    <property type="evidence" value="ECO:0007669"/>
    <property type="project" value="TreeGrafter"/>
</dbReference>
<dbReference type="GO" id="GO:0004843">
    <property type="term" value="F:cysteine-type deubiquitinase activity"/>
    <property type="evidence" value="ECO:0007669"/>
    <property type="project" value="UniProtKB-EC"/>
</dbReference>
<dbReference type="InterPro" id="IPR044635">
    <property type="entry name" value="UBP14-like"/>
</dbReference>
<evidence type="ECO:0000256" key="2">
    <source>
        <dbReference type="ARBA" id="ARBA00012759"/>
    </source>
</evidence>
<protein>
    <recommendedName>
        <fullName evidence="2">ubiquitinyl hydrolase 1</fullName>
        <ecNumber evidence="2">3.4.19.12</ecNumber>
    </recommendedName>
</protein>
<dbReference type="Gene3D" id="3.90.70.10">
    <property type="entry name" value="Cysteine proteinases"/>
    <property type="match status" value="2"/>
</dbReference>
<dbReference type="InterPro" id="IPR018200">
    <property type="entry name" value="USP_CS"/>
</dbReference>
<dbReference type="InterPro" id="IPR038765">
    <property type="entry name" value="Papain-like_cys_pep_sf"/>
</dbReference>
<evidence type="ECO:0000256" key="3">
    <source>
        <dbReference type="ARBA" id="ARBA00022670"/>
    </source>
</evidence>
<sequence length="968" mass="114520">MNQCQFIKNQNDSFTINWNIDIDPTYTIYSPEVEISSCIIFQVLIINQQIYISFIPLSLQINYFQISQFSVDFQEEHLVRKIYAHQKQAILASNVQLLFKQQKLIQFQLQPFYCQKVPVGLYNKSNFCYFNCILQLLFNFDEFHIFFEQKNKTSELLLQIYLQYTEYLELQQINQNFKINTSQIISQLQLDGQQQDITEFFYLLMGYVFHQLDNLELLQFQIQFVKNNCSDDIDNFMRTNINPTQSLQQAVQSLIKEHDYVKTNELLMITPQRAYYNIDQQQMYKNNDCLIFDMEMKINNCNYNLMAIITHIGTATSGHYQVYIQSSKQWHLINDNIVKLIDEQNILLLGNQKLETPVLFLYQNQSINTKQCTNLNYNNINKIKEQLKMSNKNNMLRIHILQDESINFCNIIKYPGTYITINKQQSLNTSLEQKTFIIVINNQQIFQVPSLFSRHYPISLINQGQEITIIMTENCSDNIFRIFQPGMSNNDLIKYVGFFNSSYQFIQFFNNKKQCQMNFYFYYDGKLKPYNEISSYHQQIIVAESKQDLDSVQEVNIVTQYEINYIHYVNSITQLNNLEQLYVNLTFAPLTDFNLQLKLQRKSLRSLYSSLGDQQISQRQQYFIKQSQVKLPIFNIKVRKTDSFQSLSQLLIVYLDSLDVFNTYQIFLPYKDILLYSNMRIDGKQYINSIQTLSDSILEDSIQNIINYSRQSISQLSVQTNHSFLQIFQPKNMDQIIKTKEVEDRYKDILIYYRIPIIDKKLLQQLRPVRTIVSVFGFPLVDLICWFQQGIGQINISDLMKYVQIQLIHLINVLDTMFSQKNYLILAVEAVNGFYINTINSEQTPNTLISQLRGYPLDQKTIFRLEIFSQQNFKIIQRGIIVNDRLQYQTHHLIINNEIDIEKQILLQIAKFNLIITNPEIKNSLLALYKNPKQNIYLEPISSQFQLLQYNGLPFVNHKINKIIPDIQ</sequence>
<dbReference type="OrthoDB" id="292964at2759"/>
<gene>
    <name evidence="8" type="ORF">SS50377_16142</name>
    <name evidence="9" type="ORF">SS50377_23248</name>
</gene>
<reference evidence="9" key="2">
    <citation type="submission" date="2020-12" db="EMBL/GenBank/DDBJ databases">
        <title>New Spironucleus salmonicida genome in near-complete chromosomes.</title>
        <authorList>
            <person name="Xu F."/>
            <person name="Kurt Z."/>
            <person name="Jimenez-Gonzalez A."/>
            <person name="Astvaldsson A."/>
            <person name="Andersson J.O."/>
            <person name="Svard S.G."/>
        </authorList>
    </citation>
    <scope>NUCLEOTIDE SEQUENCE</scope>
    <source>
        <strain evidence="9">ATCC 50377</strain>
    </source>
</reference>
<keyword evidence="3" id="KW-0645">Protease</keyword>
<dbReference type="PANTHER" id="PTHR43982">
    <property type="entry name" value="UBIQUITIN CARBOXYL-TERMINAL HYDROLASE"/>
    <property type="match status" value="1"/>
</dbReference>
<evidence type="ECO:0000313" key="9">
    <source>
        <dbReference type="EMBL" id="KAH0575608.1"/>
    </source>
</evidence>
<keyword evidence="10" id="KW-1185">Reference proteome</keyword>
<evidence type="ECO:0000256" key="1">
    <source>
        <dbReference type="ARBA" id="ARBA00000707"/>
    </source>
</evidence>
<keyword evidence="5 8" id="KW-0378">Hydrolase</keyword>
<dbReference type="PROSITE" id="PS50235">
    <property type="entry name" value="USP_3"/>
    <property type="match status" value="1"/>
</dbReference>
<evidence type="ECO:0000259" key="7">
    <source>
        <dbReference type="PROSITE" id="PS50235"/>
    </source>
</evidence>
<dbReference type="GO" id="GO:0043161">
    <property type="term" value="P:proteasome-mediated ubiquitin-dependent protein catabolic process"/>
    <property type="evidence" value="ECO:0007669"/>
    <property type="project" value="InterPro"/>
</dbReference>
<dbReference type="EC" id="3.4.19.12" evidence="2"/>
<evidence type="ECO:0000313" key="8">
    <source>
        <dbReference type="EMBL" id="EST44074.1"/>
    </source>
</evidence>
<accession>V6LTF8</accession>
<dbReference type="GO" id="GO:0016579">
    <property type="term" value="P:protein deubiquitination"/>
    <property type="evidence" value="ECO:0007669"/>
    <property type="project" value="InterPro"/>
</dbReference>
<dbReference type="SUPFAM" id="SSF54001">
    <property type="entry name" value="Cysteine proteinases"/>
    <property type="match status" value="1"/>
</dbReference>
<keyword evidence="6" id="KW-0788">Thiol protease</keyword>
<dbReference type="InterPro" id="IPR028889">
    <property type="entry name" value="USP"/>
</dbReference>
<dbReference type="Pfam" id="PF00443">
    <property type="entry name" value="UCH"/>
    <property type="match status" value="1"/>
</dbReference>
<evidence type="ECO:0000313" key="10">
    <source>
        <dbReference type="Proteomes" id="UP000018208"/>
    </source>
</evidence>
<dbReference type="InterPro" id="IPR001394">
    <property type="entry name" value="Peptidase_C19_UCH"/>
</dbReference>
<dbReference type="PROSITE" id="PS00973">
    <property type="entry name" value="USP_2"/>
    <property type="match status" value="1"/>
</dbReference>
<keyword evidence="4" id="KW-0833">Ubl conjugation pathway</keyword>
<dbReference type="PANTHER" id="PTHR43982:SF1">
    <property type="entry name" value="UBIQUITIN CARBOXYL-TERMINAL HYDROLASE 14"/>
    <property type="match status" value="1"/>
</dbReference>
<dbReference type="Proteomes" id="UP000018208">
    <property type="component" value="Unassembled WGS sequence"/>
</dbReference>